<comment type="caution">
    <text evidence="5">The sequence shown here is derived from an EMBL/GenBank/DDBJ whole genome shotgun (WGS) entry which is preliminary data.</text>
</comment>
<dbReference type="PROSITE" id="PS50082">
    <property type="entry name" value="WD_REPEATS_2"/>
    <property type="match status" value="4"/>
</dbReference>
<keyword evidence="1 3" id="KW-0853">WD repeat</keyword>
<reference evidence="5" key="1">
    <citation type="journal article" date="2018" name="Nat. Genet.">
        <title>Extensive intraspecific gene order and gene structural variations between Mo17 and other maize genomes.</title>
        <authorList>
            <person name="Sun S."/>
            <person name="Zhou Y."/>
            <person name="Chen J."/>
            <person name="Shi J."/>
            <person name="Zhao H."/>
            <person name="Zhao H."/>
            <person name="Song W."/>
            <person name="Zhang M."/>
            <person name="Cui Y."/>
            <person name="Dong X."/>
            <person name="Liu H."/>
            <person name="Ma X."/>
            <person name="Jiao Y."/>
            <person name="Wang B."/>
            <person name="Wei X."/>
            <person name="Stein J.C."/>
            <person name="Glaubitz J.C."/>
            <person name="Lu F."/>
            <person name="Yu G."/>
            <person name="Liang C."/>
            <person name="Fengler K."/>
            <person name="Li B."/>
            <person name="Rafalski A."/>
            <person name="Schnable P.S."/>
            <person name="Ware D.H."/>
            <person name="Buckler E.S."/>
            <person name="Lai J."/>
        </authorList>
    </citation>
    <scope>NUCLEOTIDE SEQUENCE [LARGE SCALE GENOMIC DNA]</scope>
    <source>
        <tissue evidence="5">Seedling</tissue>
    </source>
</reference>
<protein>
    <submittedName>
        <fullName evidence="5">Putative WD repeat-containing protein C3H5.08c</fullName>
    </submittedName>
</protein>
<dbReference type="CDD" id="cd00200">
    <property type="entry name" value="WD40"/>
    <property type="match status" value="1"/>
</dbReference>
<feature type="repeat" description="WD" evidence="3">
    <location>
        <begin position="581"/>
        <end position="615"/>
    </location>
</feature>
<dbReference type="Proteomes" id="UP000251960">
    <property type="component" value="Chromosome 2"/>
</dbReference>
<evidence type="ECO:0000256" key="4">
    <source>
        <dbReference type="SAM" id="SignalP"/>
    </source>
</evidence>
<dbReference type="SUPFAM" id="SSF50978">
    <property type="entry name" value="WD40 repeat-like"/>
    <property type="match status" value="1"/>
</dbReference>
<evidence type="ECO:0000313" key="5">
    <source>
        <dbReference type="EMBL" id="PWZ37156.1"/>
    </source>
</evidence>
<dbReference type="InterPro" id="IPR015943">
    <property type="entry name" value="WD40/YVTN_repeat-like_dom_sf"/>
</dbReference>
<evidence type="ECO:0000256" key="1">
    <source>
        <dbReference type="ARBA" id="ARBA00022574"/>
    </source>
</evidence>
<dbReference type="FunFam" id="2.130.10.10:FF:000914">
    <property type="entry name" value="Transducin/WD40 repeat-like superfamily protein"/>
    <property type="match status" value="1"/>
</dbReference>
<organism evidence="5">
    <name type="scientific">Zea mays</name>
    <name type="common">Maize</name>
    <dbReference type="NCBI Taxonomy" id="4577"/>
    <lineage>
        <taxon>Eukaryota</taxon>
        <taxon>Viridiplantae</taxon>
        <taxon>Streptophyta</taxon>
        <taxon>Embryophyta</taxon>
        <taxon>Tracheophyta</taxon>
        <taxon>Spermatophyta</taxon>
        <taxon>Magnoliopsida</taxon>
        <taxon>Liliopsida</taxon>
        <taxon>Poales</taxon>
        <taxon>Poaceae</taxon>
        <taxon>PACMAD clade</taxon>
        <taxon>Panicoideae</taxon>
        <taxon>Andropogonodae</taxon>
        <taxon>Andropogoneae</taxon>
        <taxon>Tripsacinae</taxon>
        <taxon>Zea</taxon>
    </lineage>
</organism>
<dbReference type="Gene3D" id="2.130.10.10">
    <property type="entry name" value="YVTN repeat-like/Quinoprotein amine dehydrogenase"/>
    <property type="match status" value="1"/>
</dbReference>
<evidence type="ECO:0000256" key="2">
    <source>
        <dbReference type="ARBA" id="ARBA00022737"/>
    </source>
</evidence>
<sequence length="739" mass="81485">GLHCSASEDFQFGLSILLYAAALLAHLGELSSCHSCLIFALFIADNSLTPPTAFSTVFGAESNPLKMPRSEPDSDDVFFDAFEDVRSAGEPSCSEDCSTSGEVSVVKFEYEIWANEPMSVQERRQRFLKGMGFDDFVSSRTDSFQCHGEITAVESSTGMEVRTVSGHSSVDSSVCDNESEFDGACCIRDMDSRKRDIVKGGHSSITDMLKEVGSDKVMSLLEFQSLPGLSRAVQNLVRRGCGKSPAKETKSAKKMDAKSLWKKFMIKRSFGSVCKYDVHVKNCTNSIPTRTRVQHRKKNFLEFSAVYMDQEIRAHKGSIRVMKFSPSGWYLASGGEDCVVRIWQIIQVEASPKLYRGEDPYEKVEKVQVFKTSIEKGQNQALAVIPNKVFRISETPLHEFRGHTSDILDLAWSKSDYLLTSSKDKTVRLWKPGCDGCLAVFKHKDYVTCVQFNPIDEKHFISGSVDGKVRIWDVLDKRVTDWADTRNIITDLSYQPDGKGFIVGTIAGTCRFYDQSGESIQLEKELFVQGKKKSAACRINSLKLCAIGSNRVIITSGDSKIRVANGDTIQKFEGPWKSKALSSLSLTSDERYLISAGKDSNVYIWDLANSRDDAKPVHSCELFLSKDVTTAVPWPGVRQQDGHASAKPACVAEKSASAPILRQSAPGPWPFVDGGGSSSKGSATWPEEKLLSAAKPVESSPRLDDCLSMLSAAWSTVIVTAGRDGVIRSFPNYGLPVRL</sequence>
<keyword evidence="2" id="KW-0677">Repeat</keyword>
<proteinExistence type="predicted"/>
<feature type="chain" id="PRO_5017983217" evidence="4">
    <location>
        <begin position="33"/>
        <end position="739"/>
    </location>
</feature>
<feature type="repeat" description="WD" evidence="3">
    <location>
        <begin position="400"/>
        <end position="431"/>
    </location>
</feature>
<dbReference type="InterPro" id="IPR001680">
    <property type="entry name" value="WD40_rpt"/>
</dbReference>
<dbReference type="EMBL" id="NCVQ01000003">
    <property type="protein sequence ID" value="PWZ37156.1"/>
    <property type="molecule type" value="Genomic_DNA"/>
</dbReference>
<feature type="repeat" description="WD" evidence="3">
    <location>
        <begin position="312"/>
        <end position="345"/>
    </location>
</feature>
<dbReference type="InterPro" id="IPR019775">
    <property type="entry name" value="WD40_repeat_CS"/>
</dbReference>
<name>A0A3L6FR26_MAIZE</name>
<dbReference type="PROSITE" id="PS50294">
    <property type="entry name" value="WD_REPEATS_REGION"/>
    <property type="match status" value="3"/>
</dbReference>
<dbReference type="PANTHER" id="PTHR14221">
    <property type="entry name" value="WD REPEAT DOMAIN 44"/>
    <property type="match status" value="1"/>
</dbReference>
<dbReference type="AlphaFoldDB" id="A0A3L6FR26"/>
<dbReference type="ExpressionAtlas" id="A0A3L6FR26">
    <property type="expression patterns" value="baseline and differential"/>
</dbReference>
<dbReference type="InterPro" id="IPR020472">
    <property type="entry name" value="WD40_PAC1"/>
</dbReference>
<dbReference type="Pfam" id="PF00400">
    <property type="entry name" value="WD40"/>
    <property type="match status" value="4"/>
</dbReference>
<feature type="signal peptide" evidence="4">
    <location>
        <begin position="1"/>
        <end position="32"/>
    </location>
</feature>
<feature type="non-terminal residue" evidence="5">
    <location>
        <position position="1"/>
    </location>
</feature>
<accession>A0A3L6FR26</accession>
<dbReference type="SMART" id="SM00320">
    <property type="entry name" value="WD40"/>
    <property type="match status" value="6"/>
</dbReference>
<keyword evidence="4" id="KW-0732">Signal</keyword>
<dbReference type="InterPro" id="IPR036322">
    <property type="entry name" value="WD40_repeat_dom_sf"/>
</dbReference>
<feature type="repeat" description="WD" evidence="3">
    <location>
        <begin position="440"/>
        <end position="474"/>
    </location>
</feature>
<dbReference type="PANTHER" id="PTHR14221:SF57">
    <property type="entry name" value="TRANSDUCIN_WD40 REPEAT-LIKE SUPERFAMILY PROTEIN"/>
    <property type="match status" value="1"/>
</dbReference>
<dbReference type="PROSITE" id="PS00678">
    <property type="entry name" value="WD_REPEATS_1"/>
    <property type="match status" value="1"/>
</dbReference>
<gene>
    <name evidence="5" type="ORF">Zm00014a_001434</name>
</gene>
<dbReference type="InterPro" id="IPR040324">
    <property type="entry name" value="WDR44/Dgr2"/>
</dbReference>
<dbReference type="PRINTS" id="PR00320">
    <property type="entry name" value="GPROTEINBRPT"/>
</dbReference>
<evidence type="ECO:0000256" key="3">
    <source>
        <dbReference type="PROSITE-ProRule" id="PRU00221"/>
    </source>
</evidence>